<gene>
    <name evidence="7" type="primary">steT_1</name>
    <name evidence="7" type="ORF">LF1_35780</name>
</gene>
<evidence type="ECO:0000256" key="4">
    <source>
        <dbReference type="ARBA" id="ARBA00023136"/>
    </source>
</evidence>
<evidence type="ECO:0000256" key="5">
    <source>
        <dbReference type="SAM" id="Phobius"/>
    </source>
</evidence>
<keyword evidence="2 5" id="KW-0812">Transmembrane</keyword>
<organism evidence="7 8">
    <name type="scientific">Rubripirellula obstinata</name>
    <dbReference type="NCBI Taxonomy" id="406547"/>
    <lineage>
        <taxon>Bacteria</taxon>
        <taxon>Pseudomonadati</taxon>
        <taxon>Planctomycetota</taxon>
        <taxon>Planctomycetia</taxon>
        <taxon>Pirellulales</taxon>
        <taxon>Pirellulaceae</taxon>
        <taxon>Rubripirellula</taxon>
    </lineage>
</organism>
<evidence type="ECO:0000256" key="2">
    <source>
        <dbReference type="ARBA" id="ARBA00022692"/>
    </source>
</evidence>
<dbReference type="RefSeq" id="WP_068258212.1">
    <property type="nucleotide sequence ID" value="NZ_LWSK01000003.1"/>
</dbReference>
<dbReference type="CDD" id="cd00293">
    <property type="entry name" value="USP-like"/>
    <property type="match status" value="1"/>
</dbReference>
<keyword evidence="3 5" id="KW-1133">Transmembrane helix</keyword>
<proteinExistence type="predicted"/>
<feature type="transmembrane region" description="Helical" evidence="5">
    <location>
        <begin position="163"/>
        <end position="181"/>
    </location>
</feature>
<feature type="transmembrane region" description="Helical" evidence="5">
    <location>
        <begin position="201"/>
        <end position="225"/>
    </location>
</feature>
<evidence type="ECO:0000313" key="8">
    <source>
        <dbReference type="Proteomes" id="UP000322699"/>
    </source>
</evidence>
<comment type="subcellular location">
    <subcellularLocation>
        <location evidence="1">Membrane</location>
        <topology evidence="1">Multi-pass membrane protein</topology>
    </subcellularLocation>
</comment>
<feature type="transmembrane region" description="Helical" evidence="5">
    <location>
        <begin position="12"/>
        <end position="35"/>
    </location>
</feature>
<evidence type="ECO:0000256" key="3">
    <source>
        <dbReference type="ARBA" id="ARBA00022989"/>
    </source>
</evidence>
<evidence type="ECO:0000313" key="7">
    <source>
        <dbReference type="EMBL" id="KAA1261035.1"/>
    </source>
</evidence>
<feature type="transmembrane region" description="Helical" evidence="5">
    <location>
        <begin position="340"/>
        <end position="359"/>
    </location>
</feature>
<feature type="transmembrane region" description="Helical" evidence="5">
    <location>
        <begin position="402"/>
        <end position="424"/>
    </location>
</feature>
<dbReference type="Gene3D" id="3.40.50.12370">
    <property type="match status" value="1"/>
</dbReference>
<protein>
    <submittedName>
        <fullName evidence="7">Serine/threonine exchanger SteT</fullName>
    </submittedName>
</protein>
<feature type="transmembrane region" description="Helical" evidence="5">
    <location>
        <begin position="292"/>
        <end position="319"/>
    </location>
</feature>
<dbReference type="AlphaFoldDB" id="A0A5B1CMA6"/>
<dbReference type="SUPFAM" id="SSF52402">
    <property type="entry name" value="Adenine nucleotide alpha hydrolases-like"/>
    <property type="match status" value="2"/>
</dbReference>
<reference evidence="7 8" key="1">
    <citation type="submission" date="2019-08" db="EMBL/GenBank/DDBJ databases">
        <title>Deep-cultivation of Planctomycetes and their phenomic and genomic characterization uncovers novel biology.</title>
        <authorList>
            <person name="Wiegand S."/>
            <person name="Jogler M."/>
            <person name="Boedeker C."/>
            <person name="Pinto D."/>
            <person name="Vollmers J."/>
            <person name="Rivas-Marin E."/>
            <person name="Kohn T."/>
            <person name="Peeters S.H."/>
            <person name="Heuer A."/>
            <person name="Rast P."/>
            <person name="Oberbeckmann S."/>
            <person name="Bunk B."/>
            <person name="Jeske O."/>
            <person name="Meyerdierks A."/>
            <person name="Storesund J.E."/>
            <person name="Kallscheuer N."/>
            <person name="Luecker S."/>
            <person name="Lage O.M."/>
            <person name="Pohl T."/>
            <person name="Merkel B.J."/>
            <person name="Hornburger P."/>
            <person name="Mueller R.-W."/>
            <person name="Bruemmer F."/>
            <person name="Labrenz M."/>
            <person name="Spormann A.M."/>
            <person name="Op Den Camp H."/>
            <person name="Overmann J."/>
            <person name="Amann R."/>
            <person name="Jetten M.S.M."/>
            <person name="Mascher T."/>
            <person name="Medema M.H."/>
            <person name="Devos D.P."/>
            <person name="Kaster A.-K."/>
            <person name="Ovreas L."/>
            <person name="Rohde M."/>
            <person name="Galperin M.Y."/>
            <person name="Jogler C."/>
        </authorList>
    </citation>
    <scope>NUCLEOTIDE SEQUENCE [LARGE SCALE GENOMIC DNA]</scope>
    <source>
        <strain evidence="7 8">LF1</strain>
    </source>
</reference>
<keyword evidence="4 5" id="KW-0472">Membrane</keyword>
<accession>A0A5B1CMA6</accession>
<dbReference type="OrthoDB" id="9809628at2"/>
<dbReference type="Gene3D" id="1.20.1740.10">
    <property type="entry name" value="Amino acid/polyamine transporter I"/>
    <property type="match status" value="1"/>
</dbReference>
<dbReference type="PANTHER" id="PTHR42770:SF11">
    <property type="entry name" value="INNER MEMBRANE TRANSPORT PROTEIN YBAT"/>
    <property type="match status" value="1"/>
</dbReference>
<feature type="transmembrane region" description="Helical" evidence="5">
    <location>
        <begin position="128"/>
        <end position="151"/>
    </location>
</feature>
<dbReference type="Proteomes" id="UP000322699">
    <property type="component" value="Unassembled WGS sequence"/>
</dbReference>
<dbReference type="InterPro" id="IPR004841">
    <property type="entry name" value="AA-permease/SLC12A_dom"/>
</dbReference>
<name>A0A5B1CMA6_9BACT</name>
<feature type="transmembrane region" description="Helical" evidence="5">
    <location>
        <begin position="365"/>
        <end position="387"/>
    </location>
</feature>
<dbReference type="PANTHER" id="PTHR42770">
    <property type="entry name" value="AMINO ACID TRANSPORTER-RELATED"/>
    <property type="match status" value="1"/>
</dbReference>
<dbReference type="Pfam" id="PF00324">
    <property type="entry name" value="AA_permease"/>
    <property type="match status" value="1"/>
</dbReference>
<comment type="caution">
    <text evidence="7">The sequence shown here is derived from an EMBL/GenBank/DDBJ whole genome shotgun (WGS) entry which is preliminary data.</text>
</comment>
<feature type="domain" description="Amino acid permease/ SLC12A" evidence="6">
    <location>
        <begin position="17"/>
        <end position="428"/>
    </location>
</feature>
<evidence type="ECO:0000256" key="1">
    <source>
        <dbReference type="ARBA" id="ARBA00004141"/>
    </source>
</evidence>
<feature type="transmembrane region" description="Helical" evidence="5">
    <location>
        <begin position="41"/>
        <end position="64"/>
    </location>
</feature>
<dbReference type="GO" id="GO:0055085">
    <property type="term" value="P:transmembrane transport"/>
    <property type="evidence" value="ECO:0007669"/>
    <property type="project" value="InterPro"/>
</dbReference>
<feature type="transmembrane region" description="Helical" evidence="5">
    <location>
        <begin position="85"/>
        <end position="116"/>
    </location>
</feature>
<dbReference type="GO" id="GO:0016020">
    <property type="term" value="C:membrane"/>
    <property type="evidence" value="ECO:0007669"/>
    <property type="project" value="UniProtKB-SubCell"/>
</dbReference>
<evidence type="ECO:0000259" key="6">
    <source>
        <dbReference type="Pfam" id="PF00324"/>
    </source>
</evidence>
<keyword evidence="8" id="KW-1185">Reference proteome</keyword>
<dbReference type="InterPro" id="IPR050367">
    <property type="entry name" value="APC_superfamily"/>
</dbReference>
<dbReference type="EMBL" id="VRLW01000001">
    <property type="protein sequence ID" value="KAA1261035.1"/>
    <property type="molecule type" value="Genomic_DNA"/>
</dbReference>
<sequence length="737" mass="77615">MANQERHIGLFGATGVGVGAIVGGGILALAGVAFATTGPSAIIAFALNGVIAVLTALSFAEMASKFPESGGTYTFARKVLSVESAFTVGWVVWFASIVAAVLYALGFASFAIIFATEICMAVGWSTDWAMMSGLPSIIAITTTIFLSLLLIRSSGGGGDWANIAKVSVFGILIIGGLWAVLRQDSTETVQSMQPFFANGLGGLVQAMGYSFIALQGFDLIAAVGGEVKSPAKTIPKAMIISLVIAILIYLPLLFVITTVGTPSDQSVTEVAAGNPEAIVAVAAKNYLGTPGYWLVIIAAVLSMFTALQANLFAASRIGLAMARDRTLPTAMSRVNPKRGTPGVSVMITAILASVLMVALPDVAAAGAASSLIFLITFATAHWLSILVRQRSEDDPPPFKSPLFPAVPVIGGVACLGLAIFQGIAVPTAGLIATAWLGIGGLLFLTLFARSARLRDVSSIAANPELVRLRGSTPLVLVPIANPDNADSMIALADTLVPRGVGRVLLQTIVVAPNDWSPDLDDAPIARSQAVLRELIATSTRLGVKAETLMSVATEPMEEISRAARMHRCESVLLGLSEITEDASGSPIEGLLSRLEMDVVVLRAPKNWQLSERQRILIPVAGRGGHDHLLVRILGSLARRQNCEIRFLRVISSSAPESERRKAKRELQRLAGINYSGVCQCDVVVSDDAIAAVVEASKEAGLMILGVQRIGKRKLFGRFTRQVSGQTQCPLIVISRRS</sequence>
<feature type="transmembrane region" description="Helical" evidence="5">
    <location>
        <begin position="237"/>
        <end position="256"/>
    </location>
</feature>
<feature type="transmembrane region" description="Helical" evidence="5">
    <location>
        <begin position="430"/>
        <end position="448"/>
    </location>
</feature>